<protein>
    <submittedName>
        <fullName evidence="1">Ovule protein</fullName>
    </submittedName>
</protein>
<name>A0A5K3FMI2_MESCO</name>
<evidence type="ECO:0000313" key="1">
    <source>
        <dbReference type="WBParaSite" id="MCU_008523-RA"/>
    </source>
</evidence>
<dbReference type="AlphaFoldDB" id="A0A5K3FMI2"/>
<dbReference type="WBParaSite" id="MCU_008523-RA">
    <property type="protein sequence ID" value="MCU_008523-RA"/>
    <property type="gene ID" value="MCU_008523"/>
</dbReference>
<organism evidence="1">
    <name type="scientific">Mesocestoides corti</name>
    <name type="common">Flatworm</name>
    <dbReference type="NCBI Taxonomy" id="53468"/>
    <lineage>
        <taxon>Eukaryota</taxon>
        <taxon>Metazoa</taxon>
        <taxon>Spiralia</taxon>
        <taxon>Lophotrochozoa</taxon>
        <taxon>Platyhelminthes</taxon>
        <taxon>Cestoda</taxon>
        <taxon>Eucestoda</taxon>
        <taxon>Cyclophyllidea</taxon>
        <taxon>Mesocestoididae</taxon>
        <taxon>Mesocestoides</taxon>
    </lineage>
</organism>
<sequence>MSPASRIINSPFISPKIYPGLSPQLDLDVSSSISCISEIQKHACKRHTRHNDTDLVERWRKRLCLCCRDSC</sequence>
<proteinExistence type="predicted"/>
<accession>A0A5K3FMI2</accession>
<reference evidence="1" key="1">
    <citation type="submission" date="2019-11" db="UniProtKB">
        <authorList>
            <consortium name="WormBaseParasite"/>
        </authorList>
    </citation>
    <scope>IDENTIFICATION</scope>
</reference>